<gene>
    <name evidence="1" type="primary">RvY_01985-1</name>
    <name evidence="1" type="synonym">RvY_01985.1</name>
    <name evidence="1" type="ORF">RvY_01985</name>
</gene>
<dbReference type="Proteomes" id="UP000186922">
    <property type="component" value="Unassembled WGS sequence"/>
</dbReference>
<organism evidence="1 2">
    <name type="scientific">Ramazzottius varieornatus</name>
    <name type="common">Water bear</name>
    <name type="synonym">Tardigrade</name>
    <dbReference type="NCBI Taxonomy" id="947166"/>
    <lineage>
        <taxon>Eukaryota</taxon>
        <taxon>Metazoa</taxon>
        <taxon>Ecdysozoa</taxon>
        <taxon>Tardigrada</taxon>
        <taxon>Eutardigrada</taxon>
        <taxon>Parachela</taxon>
        <taxon>Hypsibioidea</taxon>
        <taxon>Ramazzottiidae</taxon>
        <taxon>Ramazzottius</taxon>
    </lineage>
</organism>
<evidence type="ECO:0000313" key="1">
    <source>
        <dbReference type="EMBL" id="GAU89436.1"/>
    </source>
</evidence>
<sequence>MHKRTRDFSNRMIVMRCNHAGTFVGGQPQRLDRPTTEPPKVCGARIGALRTKLPIIETIVRATGKKIGLVVLPLECRLDLLG</sequence>
<comment type="caution">
    <text evidence="1">The sequence shown here is derived from an EMBL/GenBank/DDBJ whole genome shotgun (WGS) entry which is preliminary data.</text>
</comment>
<name>A0A1D1UIA0_RAMVA</name>
<dbReference type="AlphaFoldDB" id="A0A1D1UIA0"/>
<accession>A0A1D1UIA0</accession>
<evidence type="ECO:0000313" key="2">
    <source>
        <dbReference type="Proteomes" id="UP000186922"/>
    </source>
</evidence>
<proteinExistence type="predicted"/>
<protein>
    <submittedName>
        <fullName evidence="1">Uncharacterized protein</fullName>
    </submittedName>
</protein>
<keyword evidence="2" id="KW-1185">Reference proteome</keyword>
<dbReference type="EMBL" id="BDGG01000001">
    <property type="protein sequence ID" value="GAU89436.1"/>
    <property type="molecule type" value="Genomic_DNA"/>
</dbReference>
<reference evidence="1 2" key="1">
    <citation type="journal article" date="2016" name="Nat. Commun.">
        <title>Extremotolerant tardigrade genome and improved radiotolerance of human cultured cells by tardigrade-unique protein.</title>
        <authorList>
            <person name="Hashimoto T."/>
            <person name="Horikawa D.D."/>
            <person name="Saito Y."/>
            <person name="Kuwahara H."/>
            <person name="Kozuka-Hata H."/>
            <person name="Shin-I T."/>
            <person name="Minakuchi Y."/>
            <person name="Ohishi K."/>
            <person name="Motoyama A."/>
            <person name="Aizu T."/>
            <person name="Enomoto A."/>
            <person name="Kondo K."/>
            <person name="Tanaka S."/>
            <person name="Hara Y."/>
            <person name="Koshikawa S."/>
            <person name="Sagara H."/>
            <person name="Miura T."/>
            <person name="Yokobori S."/>
            <person name="Miyagawa K."/>
            <person name="Suzuki Y."/>
            <person name="Kubo T."/>
            <person name="Oyama M."/>
            <person name="Kohara Y."/>
            <person name="Fujiyama A."/>
            <person name="Arakawa K."/>
            <person name="Katayama T."/>
            <person name="Toyoda A."/>
            <person name="Kunieda T."/>
        </authorList>
    </citation>
    <scope>NUCLEOTIDE SEQUENCE [LARGE SCALE GENOMIC DNA]</scope>
    <source>
        <strain evidence="1 2">YOKOZUNA-1</strain>
    </source>
</reference>